<dbReference type="Gene3D" id="3.40.50.1240">
    <property type="entry name" value="Phosphoglycerate mutase-like"/>
    <property type="match status" value="1"/>
</dbReference>
<accession>A0A059G7V0</accession>
<dbReference type="GO" id="GO:0005737">
    <property type="term" value="C:cytoplasm"/>
    <property type="evidence" value="ECO:0007669"/>
    <property type="project" value="TreeGrafter"/>
</dbReference>
<dbReference type="eggNOG" id="COG0406">
    <property type="taxonomic scope" value="Bacteria"/>
</dbReference>
<dbReference type="SUPFAM" id="SSF53254">
    <property type="entry name" value="Phosphoglycerate mutase-like"/>
    <property type="match status" value="1"/>
</dbReference>
<sequence>MALTLLRHTTPAIASGICYGMTDLDVAETFAAEARDVVAALPPPDRIATSPLTRCRLLAKHIGEAMNLPVTIDERLREMDFGTWEGLPWSDIPRAELDQWAADFLHARPHGGESVATLTARVQAALAEWDDNQSHGLIVTHAGVIKAALASEATAQGYNTSIGFGRFITLREDFLHDH</sequence>
<dbReference type="GO" id="GO:0043755">
    <property type="term" value="F:alpha-ribazole phosphatase activity"/>
    <property type="evidence" value="ECO:0007669"/>
    <property type="project" value="UniProtKB-UniRule"/>
</dbReference>
<proteinExistence type="predicted"/>
<dbReference type="InterPro" id="IPR017578">
    <property type="entry name" value="Ribazole_CobC"/>
</dbReference>
<dbReference type="PANTHER" id="PTHR48100:SF1">
    <property type="entry name" value="HISTIDINE PHOSPHATASE FAMILY PROTEIN-RELATED"/>
    <property type="match status" value="1"/>
</dbReference>
<evidence type="ECO:0000256" key="1">
    <source>
        <dbReference type="NCBIfam" id="TIGR03162"/>
    </source>
</evidence>
<dbReference type="AlphaFoldDB" id="A0A059G7V0"/>
<dbReference type="STRING" id="1280953.HOC_10094"/>
<comment type="caution">
    <text evidence="2">The sequence shown here is derived from an EMBL/GenBank/DDBJ whole genome shotgun (WGS) entry which is preliminary data.</text>
</comment>
<keyword evidence="3" id="KW-1185">Reference proteome</keyword>
<evidence type="ECO:0000313" key="3">
    <source>
        <dbReference type="Proteomes" id="UP000024942"/>
    </source>
</evidence>
<dbReference type="EMBL" id="ARYL01000013">
    <property type="protein sequence ID" value="KDA02563.1"/>
    <property type="molecule type" value="Genomic_DNA"/>
</dbReference>
<dbReference type="GO" id="GO:0009236">
    <property type="term" value="P:cobalamin biosynthetic process"/>
    <property type="evidence" value="ECO:0007669"/>
    <property type="project" value="UniProtKB-UniRule"/>
</dbReference>
<dbReference type="PANTHER" id="PTHR48100">
    <property type="entry name" value="BROAD-SPECIFICITY PHOSPHATASE YOR283W-RELATED"/>
    <property type="match status" value="1"/>
</dbReference>
<dbReference type="PATRIC" id="fig|1280953.3.peg.2039"/>
<dbReference type="Pfam" id="PF00300">
    <property type="entry name" value="His_Phos_1"/>
    <property type="match status" value="1"/>
</dbReference>
<dbReference type="OrthoDB" id="9781415at2"/>
<name>A0A059G7V0_9PROT</name>
<dbReference type="InterPro" id="IPR029033">
    <property type="entry name" value="His_PPase_superfam"/>
</dbReference>
<dbReference type="SMART" id="SM00855">
    <property type="entry name" value="PGAM"/>
    <property type="match status" value="1"/>
</dbReference>
<dbReference type="NCBIfam" id="TIGR03162">
    <property type="entry name" value="ribazole_cobC"/>
    <property type="match status" value="1"/>
</dbReference>
<dbReference type="InterPro" id="IPR013078">
    <property type="entry name" value="His_Pase_superF_clade-1"/>
</dbReference>
<dbReference type="InterPro" id="IPR050275">
    <property type="entry name" value="PGM_Phosphatase"/>
</dbReference>
<dbReference type="CDD" id="cd07067">
    <property type="entry name" value="HP_PGM_like"/>
    <property type="match status" value="1"/>
</dbReference>
<organism evidence="2 3">
    <name type="scientific">Hyphomonas oceanitis SCH89</name>
    <dbReference type="NCBI Taxonomy" id="1280953"/>
    <lineage>
        <taxon>Bacteria</taxon>
        <taxon>Pseudomonadati</taxon>
        <taxon>Pseudomonadota</taxon>
        <taxon>Alphaproteobacteria</taxon>
        <taxon>Hyphomonadales</taxon>
        <taxon>Hyphomonadaceae</taxon>
        <taxon>Hyphomonas</taxon>
    </lineage>
</organism>
<protein>
    <recommendedName>
        <fullName evidence="1">Alpha-ribazole phosphatase</fullName>
        <ecNumber evidence="1">3.1.3.73</ecNumber>
    </recommendedName>
</protein>
<evidence type="ECO:0000313" key="2">
    <source>
        <dbReference type="EMBL" id="KDA02563.1"/>
    </source>
</evidence>
<dbReference type="EC" id="3.1.3.73" evidence="1"/>
<gene>
    <name evidence="2" type="ORF">HOC_10094</name>
</gene>
<dbReference type="Proteomes" id="UP000024942">
    <property type="component" value="Unassembled WGS sequence"/>
</dbReference>
<reference evidence="2 3" key="1">
    <citation type="journal article" date="2014" name="Antonie Van Leeuwenhoek">
        <title>Hyphomonas beringensis sp. nov. and Hyphomonas chukchiensis sp. nov., isolated from surface seawater of the Bering Sea and Chukchi Sea.</title>
        <authorList>
            <person name="Li C."/>
            <person name="Lai Q."/>
            <person name="Li G."/>
            <person name="Dong C."/>
            <person name="Wang J."/>
            <person name="Liao Y."/>
            <person name="Shao Z."/>
        </authorList>
    </citation>
    <scope>NUCLEOTIDE SEQUENCE [LARGE SCALE GENOMIC DNA]</scope>
    <source>
        <strain evidence="2 3">SCH89</strain>
    </source>
</reference>
<dbReference type="RefSeq" id="WP_051624727.1">
    <property type="nucleotide sequence ID" value="NZ_ARYL01000013.1"/>
</dbReference>